<reference evidence="1 2" key="1">
    <citation type="submission" date="2019-01" db="EMBL/GenBank/DDBJ databases">
        <title>Draft genome sequence of Psathyrella aberdarensis IHI B618.</title>
        <authorList>
            <person name="Buettner E."/>
            <person name="Kellner H."/>
        </authorList>
    </citation>
    <scope>NUCLEOTIDE SEQUENCE [LARGE SCALE GENOMIC DNA]</scope>
    <source>
        <strain evidence="1 2">IHI B618</strain>
    </source>
</reference>
<comment type="caution">
    <text evidence="1">The sequence shown here is derived from an EMBL/GenBank/DDBJ whole genome shotgun (WGS) entry which is preliminary data.</text>
</comment>
<dbReference type="AlphaFoldDB" id="A0A4Q2DC62"/>
<organism evidence="1 2">
    <name type="scientific">Candolleomyces aberdarensis</name>
    <dbReference type="NCBI Taxonomy" id="2316362"/>
    <lineage>
        <taxon>Eukaryota</taxon>
        <taxon>Fungi</taxon>
        <taxon>Dikarya</taxon>
        <taxon>Basidiomycota</taxon>
        <taxon>Agaricomycotina</taxon>
        <taxon>Agaricomycetes</taxon>
        <taxon>Agaricomycetidae</taxon>
        <taxon>Agaricales</taxon>
        <taxon>Agaricineae</taxon>
        <taxon>Psathyrellaceae</taxon>
        <taxon>Candolleomyces</taxon>
    </lineage>
</organism>
<dbReference type="OrthoDB" id="2932645at2759"/>
<sequence length="428" mass="48790">MFQENAAWVILETVLLDPVPEQEHYNQIIEQDPEILDLLLDCANTRRDPPYAELQVDSRVAESLALMLNFPADIVPGVRVELVEDEQIQNRLGSRWEALMNGVEILTSRPEWCRKIDRIWKRIEGEDIDKVSEWIENAEQDYYATLPPDEDEIMAVVSYRADRHQLHNGSAISDVDLLNLLPITHAACQEVKDDDEVDDEDFKALAELEERHSDTIYRAGSRDPTRDDDDNEGDFILQINEEVLTGPICHIRILVSLAKRGIFEKVQQWNKAPKGLNMGGGGLRNVKKMLSDKEIKRSLDLCLKRMAQGREDGNELFREHKGLDEAQLRYWGTAQLAAVVVEFDEVTNGRYHVHARGARKELVLNLGNAAEMALGRQYWERALVFASAAVKLAEERKGGSSEEVGEAVLEKNKRRVERARFGGRTKRI</sequence>
<name>A0A4Q2DC62_9AGAR</name>
<dbReference type="Proteomes" id="UP000290288">
    <property type="component" value="Unassembled WGS sequence"/>
</dbReference>
<protein>
    <submittedName>
        <fullName evidence="1">Uncharacterized protein</fullName>
    </submittedName>
</protein>
<evidence type="ECO:0000313" key="1">
    <source>
        <dbReference type="EMBL" id="RXW17300.1"/>
    </source>
</evidence>
<evidence type="ECO:0000313" key="2">
    <source>
        <dbReference type="Proteomes" id="UP000290288"/>
    </source>
</evidence>
<gene>
    <name evidence="1" type="ORF">EST38_g8551</name>
</gene>
<proteinExistence type="predicted"/>
<dbReference type="EMBL" id="SDEE01000351">
    <property type="protein sequence ID" value="RXW17300.1"/>
    <property type="molecule type" value="Genomic_DNA"/>
</dbReference>
<keyword evidence="2" id="KW-1185">Reference proteome</keyword>
<accession>A0A4Q2DC62</accession>